<keyword evidence="2" id="KW-1185">Reference proteome</keyword>
<organism evidence="1 2">
    <name type="scientific">Portunus trituberculatus</name>
    <name type="common">Swimming crab</name>
    <name type="synonym">Neptunus trituberculatus</name>
    <dbReference type="NCBI Taxonomy" id="210409"/>
    <lineage>
        <taxon>Eukaryota</taxon>
        <taxon>Metazoa</taxon>
        <taxon>Ecdysozoa</taxon>
        <taxon>Arthropoda</taxon>
        <taxon>Crustacea</taxon>
        <taxon>Multicrustacea</taxon>
        <taxon>Malacostraca</taxon>
        <taxon>Eumalacostraca</taxon>
        <taxon>Eucarida</taxon>
        <taxon>Decapoda</taxon>
        <taxon>Pleocyemata</taxon>
        <taxon>Brachyura</taxon>
        <taxon>Eubrachyura</taxon>
        <taxon>Portunoidea</taxon>
        <taxon>Portunidae</taxon>
        <taxon>Portuninae</taxon>
        <taxon>Portunus</taxon>
    </lineage>
</organism>
<accession>A0A5B7HIX3</accession>
<proteinExistence type="predicted"/>
<sequence>MVQGFSNGQVKCVVGAGSGQEPSEREGLRVQDGGVYYVRWAEVERRCELLSERRKGGEGVFFGLKECRVQMFVKGTKIKGRKKEGGGNR</sequence>
<protein>
    <submittedName>
        <fullName evidence="1">Uncharacterized protein</fullName>
    </submittedName>
</protein>
<dbReference type="EMBL" id="VSRR010030181">
    <property type="protein sequence ID" value="MPC69896.1"/>
    <property type="molecule type" value="Genomic_DNA"/>
</dbReference>
<reference evidence="1 2" key="1">
    <citation type="submission" date="2019-05" db="EMBL/GenBank/DDBJ databases">
        <title>Another draft genome of Portunus trituberculatus and its Hox gene families provides insights of decapod evolution.</title>
        <authorList>
            <person name="Jeong J.-H."/>
            <person name="Song I."/>
            <person name="Kim S."/>
            <person name="Choi T."/>
            <person name="Kim D."/>
            <person name="Ryu S."/>
            <person name="Kim W."/>
        </authorList>
    </citation>
    <scope>NUCLEOTIDE SEQUENCE [LARGE SCALE GENOMIC DNA]</scope>
    <source>
        <tissue evidence="1">Muscle</tissue>
    </source>
</reference>
<evidence type="ECO:0000313" key="1">
    <source>
        <dbReference type="EMBL" id="MPC69896.1"/>
    </source>
</evidence>
<dbReference type="AlphaFoldDB" id="A0A5B7HIX3"/>
<comment type="caution">
    <text evidence="1">The sequence shown here is derived from an EMBL/GenBank/DDBJ whole genome shotgun (WGS) entry which is preliminary data.</text>
</comment>
<evidence type="ECO:0000313" key="2">
    <source>
        <dbReference type="Proteomes" id="UP000324222"/>
    </source>
</evidence>
<name>A0A5B7HIX3_PORTR</name>
<dbReference type="Proteomes" id="UP000324222">
    <property type="component" value="Unassembled WGS sequence"/>
</dbReference>
<gene>
    <name evidence="1" type="ORF">E2C01_064128</name>
</gene>